<sequence>MSSPVRWSWRCDSLSRTVSVASITSGPMPSPGKTAMLYVLSAMGMCTVGWNFRSHQSKGMRPHSSKHLVLTESGLLPRRGRPRTAYLHLNEGKLGTHVIPQGTFNVINGKDNEHQQHPLAPSLAPSDVNSVDSPHWNQRRFTTVDWVLPFVTDCSQRELSRRLLEPVFDALGTADAQLQRNILHFSRAVESPPLYVRTLASDYEDVVLRSNGGRRRGDGGFHGCHTADIALGYALSPGPPLGSSWRDEIYLASDIRTSPSA</sequence>
<organism evidence="1 2">
    <name type="scientific">Zalaria obscura</name>
    <dbReference type="NCBI Taxonomy" id="2024903"/>
    <lineage>
        <taxon>Eukaryota</taxon>
        <taxon>Fungi</taxon>
        <taxon>Dikarya</taxon>
        <taxon>Ascomycota</taxon>
        <taxon>Pezizomycotina</taxon>
        <taxon>Dothideomycetes</taxon>
        <taxon>Dothideomycetidae</taxon>
        <taxon>Dothideales</taxon>
        <taxon>Zalariaceae</taxon>
        <taxon>Zalaria</taxon>
    </lineage>
</organism>
<protein>
    <submittedName>
        <fullName evidence="1">Uncharacterized protein</fullName>
    </submittedName>
</protein>
<dbReference type="EMBL" id="JAMKPW020000009">
    <property type="protein sequence ID" value="KAK8215217.1"/>
    <property type="molecule type" value="Genomic_DNA"/>
</dbReference>
<gene>
    <name evidence="1" type="ORF">M8818_002229</name>
</gene>
<reference evidence="1" key="1">
    <citation type="submission" date="2024-02" db="EMBL/GenBank/DDBJ databases">
        <title>Metagenome Assembled Genome of Zalaria obscura JY119.</title>
        <authorList>
            <person name="Vighnesh L."/>
            <person name="Jagadeeshwari U."/>
            <person name="Venkata Ramana C."/>
            <person name="Sasikala C."/>
        </authorList>
    </citation>
    <scope>NUCLEOTIDE SEQUENCE</scope>
    <source>
        <strain evidence="1">JY119</strain>
    </source>
</reference>
<proteinExistence type="predicted"/>
<evidence type="ECO:0000313" key="1">
    <source>
        <dbReference type="EMBL" id="KAK8215217.1"/>
    </source>
</evidence>
<comment type="caution">
    <text evidence="1">The sequence shown here is derived from an EMBL/GenBank/DDBJ whole genome shotgun (WGS) entry which is preliminary data.</text>
</comment>
<name>A0ACC3SI82_9PEZI</name>
<dbReference type="Proteomes" id="UP001320706">
    <property type="component" value="Unassembled WGS sequence"/>
</dbReference>
<accession>A0ACC3SI82</accession>
<evidence type="ECO:0000313" key="2">
    <source>
        <dbReference type="Proteomes" id="UP001320706"/>
    </source>
</evidence>
<keyword evidence="2" id="KW-1185">Reference proteome</keyword>